<keyword evidence="4" id="KW-1185">Reference proteome</keyword>
<feature type="domain" description="DUF1559" evidence="2">
    <location>
        <begin position="35"/>
        <end position="342"/>
    </location>
</feature>
<keyword evidence="1" id="KW-0472">Membrane</keyword>
<sequence>MAVLRRGRFGFTLIELLVVIAIIAILIALLLPAVQQAREAARRTQCKNHLKQLGLALHNYHDVFKMFVYRRGGSAGVNPGSGFYTGNSQRRSGFISLLPNLDQAPLYNRIEAGDINNTTGQGVVQPGGPNPWANWMIWNVYLSVLNCPSDMDSNANQRKLSNYVFSMGDGPTTRVNTTTSGSTHGADRARGPFGFRRQYGIRDIIDGTSNTIAFSERVKGNWASGNPGTGWITSGASKVQGVASQQTGVAASPILCMTTVNGPFYKPGINTKSKSGTLWTDGQFGRVGFHTILPPNGPACTEDANGNADSTNSVIPPTSRHTGGVHTLMCDGAVRFVNENLNTGDLSSAPAQAGPSPYGVWGALGSMAGSEAVGAF</sequence>
<accession>A0A517S8C0</accession>
<dbReference type="PANTHER" id="PTHR30093:SF2">
    <property type="entry name" value="TYPE II SECRETION SYSTEM PROTEIN H"/>
    <property type="match status" value="1"/>
</dbReference>
<dbReference type="Gene3D" id="3.30.700.10">
    <property type="entry name" value="Glycoprotein, Type 4 Pilin"/>
    <property type="match status" value="1"/>
</dbReference>
<evidence type="ECO:0000313" key="3">
    <source>
        <dbReference type="EMBL" id="QDT52376.1"/>
    </source>
</evidence>
<dbReference type="KEGG" id="ccos:Pan44_03860"/>
<reference evidence="3 4" key="1">
    <citation type="submission" date="2019-02" db="EMBL/GenBank/DDBJ databases">
        <title>Deep-cultivation of Planctomycetes and their phenomic and genomic characterization uncovers novel biology.</title>
        <authorList>
            <person name="Wiegand S."/>
            <person name="Jogler M."/>
            <person name="Boedeker C."/>
            <person name="Pinto D."/>
            <person name="Vollmers J."/>
            <person name="Rivas-Marin E."/>
            <person name="Kohn T."/>
            <person name="Peeters S.H."/>
            <person name="Heuer A."/>
            <person name="Rast P."/>
            <person name="Oberbeckmann S."/>
            <person name="Bunk B."/>
            <person name="Jeske O."/>
            <person name="Meyerdierks A."/>
            <person name="Storesund J.E."/>
            <person name="Kallscheuer N."/>
            <person name="Luecker S."/>
            <person name="Lage O.M."/>
            <person name="Pohl T."/>
            <person name="Merkel B.J."/>
            <person name="Hornburger P."/>
            <person name="Mueller R.-W."/>
            <person name="Bruemmer F."/>
            <person name="Labrenz M."/>
            <person name="Spormann A.M."/>
            <person name="Op den Camp H."/>
            <person name="Overmann J."/>
            <person name="Amann R."/>
            <person name="Jetten M.S.M."/>
            <person name="Mascher T."/>
            <person name="Medema M.H."/>
            <person name="Devos D.P."/>
            <person name="Kaster A.-K."/>
            <person name="Ovreas L."/>
            <person name="Rohde M."/>
            <person name="Galperin M.Y."/>
            <person name="Jogler C."/>
        </authorList>
    </citation>
    <scope>NUCLEOTIDE SEQUENCE [LARGE SCALE GENOMIC DNA]</scope>
    <source>
        <strain evidence="3 4">Pan44</strain>
    </source>
</reference>
<proteinExistence type="predicted"/>
<evidence type="ECO:0000259" key="2">
    <source>
        <dbReference type="Pfam" id="PF07596"/>
    </source>
</evidence>
<dbReference type="SUPFAM" id="SSF54523">
    <property type="entry name" value="Pili subunits"/>
    <property type="match status" value="1"/>
</dbReference>
<dbReference type="Pfam" id="PF07596">
    <property type="entry name" value="SBP_bac_10"/>
    <property type="match status" value="1"/>
</dbReference>
<gene>
    <name evidence="3" type="primary">xcpT_5</name>
    <name evidence="3" type="ORF">Pan44_03860</name>
</gene>
<dbReference type="Pfam" id="PF07963">
    <property type="entry name" value="N_methyl"/>
    <property type="match status" value="1"/>
</dbReference>
<keyword evidence="1" id="KW-1133">Transmembrane helix</keyword>
<dbReference type="NCBIfam" id="TIGR02532">
    <property type="entry name" value="IV_pilin_GFxxxE"/>
    <property type="match status" value="1"/>
</dbReference>
<dbReference type="EMBL" id="CP036271">
    <property type="protein sequence ID" value="QDT52376.1"/>
    <property type="molecule type" value="Genomic_DNA"/>
</dbReference>
<name>A0A517S8C0_9PLAN</name>
<evidence type="ECO:0000256" key="1">
    <source>
        <dbReference type="SAM" id="Phobius"/>
    </source>
</evidence>
<dbReference type="InterPro" id="IPR011453">
    <property type="entry name" value="DUF1559"/>
</dbReference>
<dbReference type="NCBIfam" id="TIGR04294">
    <property type="entry name" value="pre_pil_HX9DG"/>
    <property type="match status" value="1"/>
</dbReference>
<dbReference type="InterPro" id="IPR045584">
    <property type="entry name" value="Pilin-like"/>
</dbReference>
<dbReference type="InParanoid" id="A0A517S8C0"/>
<organism evidence="3 4">
    <name type="scientific">Caulifigura coniformis</name>
    <dbReference type="NCBI Taxonomy" id="2527983"/>
    <lineage>
        <taxon>Bacteria</taxon>
        <taxon>Pseudomonadati</taxon>
        <taxon>Planctomycetota</taxon>
        <taxon>Planctomycetia</taxon>
        <taxon>Planctomycetales</taxon>
        <taxon>Planctomycetaceae</taxon>
        <taxon>Caulifigura</taxon>
    </lineage>
</organism>
<dbReference type="RefSeq" id="WP_145026692.1">
    <property type="nucleotide sequence ID" value="NZ_CP036271.1"/>
</dbReference>
<feature type="transmembrane region" description="Helical" evidence="1">
    <location>
        <begin position="12"/>
        <end position="34"/>
    </location>
</feature>
<dbReference type="OrthoDB" id="241541at2"/>
<dbReference type="PANTHER" id="PTHR30093">
    <property type="entry name" value="GENERAL SECRETION PATHWAY PROTEIN G"/>
    <property type="match status" value="1"/>
</dbReference>
<evidence type="ECO:0000313" key="4">
    <source>
        <dbReference type="Proteomes" id="UP000315700"/>
    </source>
</evidence>
<dbReference type="Proteomes" id="UP000315700">
    <property type="component" value="Chromosome"/>
</dbReference>
<dbReference type="AlphaFoldDB" id="A0A517S8C0"/>
<dbReference type="InterPro" id="IPR012902">
    <property type="entry name" value="N_methyl_site"/>
</dbReference>
<keyword evidence="1" id="KW-0812">Transmembrane</keyword>
<protein>
    <submittedName>
        <fullName evidence="3">Type II secretion system protein G</fullName>
    </submittedName>
</protein>
<dbReference type="InterPro" id="IPR027558">
    <property type="entry name" value="Pre_pil_HX9DG_C"/>
</dbReference>